<comment type="similarity">
    <text evidence="2">Belongs to the type IA topoisomerase family.</text>
</comment>
<dbReference type="PANTHER" id="PTHR11390:SF21">
    <property type="entry name" value="DNA TOPOISOMERASE 3-ALPHA"/>
    <property type="match status" value="1"/>
</dbReference>
<evidence type="ECO:0000256" key="1">
    <source>
        <dbReference type="ARBA" id="ARBA00023235"/>
    </source>
</evidence>
<name>A0A1X0QHG3_9MICR</name>
<feature type="domain" description="Toprim" evidence="3">
    <location>
        <begin position="2"/>
        <end position="141"/>
    </location>
</feature>
<dbReference type="SUPFAM" id="SSF56712">
    <property type="entry name" value="Prokaryotic type I DNA topoisomerase"/>
    <property type="match status" value="1"/>
</dbReference>
<dbReference type="GO" id="GO:0006281">
    <property type="term" value="P:DNA repair"/>
    <property type="evidence" value="ECO:0007669"/>
    <property type="project" value="TreeGrafter"/>
</dbReference>
<dbReference type="PROSITE" id="PS50880">
    <property type="entry name" value="TOPRIM"/>
    <property type="match status" value="1"/>
</dbReference>
<dbReference type="GO" id="GO:0003917">
    <property type="term" value="F:DNA topoisomerase type I (single strand cut, ATP-independent) activity"/>
    <property type="evidence" value="ECO:0007669"/>
    <property type="project" value="UniProtKB-EC"/>
</dbReference>
<comment type="caution">
    <text evidence="5">The sequence shown here is derived from an EMBL/GenBank/DDBJ whole genome shotgun (WGS) entry which is preliminary data.</text>
</comment>
<dbReference type="GO" id="GO:0031422">
    <property type="term" value="C:RecQ family helicase-topoisomerase III complex"/>
    <property type="evidence" value="ECO:0007669"/>
    <property type="project" value="TreeGrafter"/>
</dbReference>
<dbReference type="GO" id="GO:0006265">
    <property type="term" value="P:DNA topological change"/>
    <property type="evidence" value="ECO:0007669"/>
    <property type="project" value="InterPro"/>
</dbReference>
<dbReference type="Gene3D" id="3.40.50.140">
    <property type="match status" value="1"/>
</dbReference>
<evidence type="ECO:0000313" key="5">
    <source>
        <dbReference type="EMBL" id="ORD99115.1"/>
    </source>
</evidence>
<dbReference type="FunFam" id="3.40.50.140:FF:000005">
    <property type="entry name" value="DNA topoisomerase"/>
    <property type="match status" value="1"/>
</dbReference>
<dbReference type="SMART" id="SM00493">
    <property type="entry name" value="TOPRIM"/>
    <property type="match status" value="1"/>
</dbReference>
<dbReference type="InterPro" id="IPR013824">
    <property type="entry name" value="Topo_IA_cen_sub1"/>
</dbReference>
<gene>
    <name evidence="5" type="primary">TOP3</name>
    <name evidence="5" type="ORF">A0H76_1384</name>
</gene>
<sequence length="327" mass="38510">MQILNIAEKPSVAKSISNVLSKEIRFVKGAHKYCPNYMFNYKGDSMIFTSVLGHLYTSEFVRQTKWTEIDPFELLNDPIHKVFNPEFIKIKENIHTYASRSDLIIIWTDCDREGENIGKQISDMINERYNKRVKRARFSAISSNDIRKAINNLCEINLNESIAVDCRMELDLRLGAAFTRIQTLNYQSVNTKNQIISFGPCQIPTLNFVVERYKQIINFKPEKMYGLEIKIKEDIFSWSRNNVYDKNCVINFYNMLNRSSFIVNNISKKVVYKYRPFPLRTVELQKICSSYYKISSHEIMEIAERLYNQGYISYPRTETDMFPKNFD</sequence>
<evidence type="ECO:0000259" key="4">
    <source>
        <dbReference type="PROSITE" id="PS52039"/>
    </source>
</evidence>
<organism evidence="5 6">
    <name type="scientific">Hepatospora eriocheir</name>
    <dbReference type="NCBI Taxonomy" id="1081669"/>
    <lineage>
        <taxon>Eukaryota</taxon>
        <taxon>Fungi</taxon>
        <taxon>Fungi incertae sedis</taxon>
        <taxon>Microsporidia</taxon>
        <taxon>Hepatosporidae</taxon>
        <taxon>Hepatospora</taxon>
    </lineage>
</organism>
<dbReference type="VEuPathDB" id="MicrosporidiaDB:A0H76_1384"/>
<keyword evidence="2" id="KW-0238">DNA-binding</keyword>
<dbReference type="SMART" id="SM00436">
    <property type="entry name" value="TOP1Bc"/>
    <property type="match status" value="1"/>
</dbReference>
<dbReference type="Proteomes" id="UP000192501">
    <property type="component" value="Unassembled WGS sequence"/>
</dbReference>
<dbReference type="EMBL" id="LTAI01000294">
    <property type="protein sequence ID" value="ORD99115.1"/>
    <property type="molecule type" value="Genomic_DNA"/>
</dbReference>
<dbReference type="Pfam" id="PF01751">
    <property type="entry name" value="Toprim"/>
    <property type="match status" value="1"/>
</dbReference>
<feature type="domain" description="Topo IA-type catalytic" evidence="4">
    <location>
        <begin position="157"/>
        <end position="327"/>
    </location>
</feature>
<evidence type="ECO:0000259" key="3">
    <source>
        <dbReference type="PROSITE" id="PS50880"/>
    </source>
</evidence>
<dbReference type="InterPro" id="IPR034144">
    <property type="entry name" value="TOPRIM_TopoIII"/>
</dbReference>
<dbReference type="VEuPathDB" id="MicrosporidiaDB:HERIO_2019"/>
<dbReference type="InterPro" id="IPR003601">
    <property type="entry name" value="Topo_IA_2"/>
</dbReference>
<dbReference type="PRINTS" id="PR00417">
    <property type="entry name" value="PRTPISMRASEI"/>
</dbReference>
<dbReference type="PANTHER" id="PTHR11390">
    <property type="entry name" value="PROKARYOTIC DNA TOPOISOMERASE"/>
    <property type="match status" value="1"/>
</dbReference>
<dbReference type="InterPro" id="IPR013826">
    <property type="entry name" value="Topo_IA_cen_sub3"/>
</dbReference>
<dbReference type="GO" id="GO:0006310">
    <property type="term" value="P:DNA recombination"/>
    <property type="evidence" value="ECO:0007669"/>
    <property type="project" value="TreeGrafter"/>
</dbReference>
<dbReference type="GO" id="GO:0005634">
    <property type="term" value="C:nucleus"/>
    <property type="evidence" value="ECO:0007669"/>
    <property type="project" value="TreeGrafter"/>
</dbReference>
<dbReference type="InterPro" id="IPR023405">
    <property type="entry name" value="Topo_IA_core_domain"/>
</dbReference>
<dbReference type="Gene3D" id="1.10.460.10">
    <property type="entry name" value="Topoisomerase I, domain 2"/>
    <property type="match status" value="1"/>
</dbReference>
<accession>A0A1X0QHG3</accession>
<dbReference type="InterPro" id="IPR006171">
    <property type="entry name" value="TOPRIM_dom"/>
</dbReference>
<dbReference type="GO" id="GO:0003677">
    <property type="term" value="F:DNA binding"/>
    <property type="evidence" value="ECO:0007669"/>
    <property type="project" value="UniProtKB-KW"/>
</dbReference>
<proteinExistence type="inferred from homology"/>
<protein>
    <recommendedName>
        <fullName evidence="2">DNA topoisomerase</fullName>
        <ecNumber evidence="2">5.6.2.1</ecNumber>
    </recommendedName>
</protein>
<comment type="function">
    <text evidence="2">Introduces a single-strand break via transesterification at a target site in duplex DNA. Releases the supercoiling and torsional tension of DNA introduced during the DNA replication and transcription by transiently cleaving and rejoining one strand of the DNA duplex. The scissile phosphodiester is attacked by the catalytic tyrosine of the enzyme, resulting in the formation of a DNA-(5'-phosphotyrosyl)-enzyme intermediate and the expulsion of a 3'-OH DNA strand.</text>
</comment>
<dbReference type="CDD" id="cd03362">
    <property type="entry name" value="TOPRIM_TopoIA_TopoIII"/>
    <property type="match status" value="1"/>
</dbReference>
<keyword evidence="2" id="KW-0799">Topoisomerase</keyword>
<dbReference type="Gene3D" id="1.10.290.10">
    <property type="entry name" value="Topoisomerase I, domain 4"/>
    <property type="match status" value="1"/>
</dbReference>
<dbReference type="PROSITE" id="PS52039">
    <property type="entry name" value="TOPO_IA_2"/>
    <property type="match status" value="1"/>
</dbReference>
<dbReference type="EC" id="5.6.2.1" evidence="2"/>
<comment type="catalytic activity">
    <reaction evidence="2">
        <text>ATP-independent breakage of single-stranded DNA, followed by passage and rejoining.</text>
        <dbReference type="EC" id="5.6.2.1"/>
    </reaction>
</comment>
<dbReference type="InterPro" id="IPR000380">
    <property type="entry name" value="Topo_IA"/>
</dbReference>
<dbReference type="Pfam" id="PF01131">
    <property type="entry name" value="Topoisom_bac"/>
    <property type="match status" value="1"/>
</dbReference>
<keyword evidence="1 2" id="KW-0413">Isomerase</keyword>
<evidence type="ECO:0000313" key="6">
    <source>
        <dbReference type="Proteomes" id="UP000192501"/>
    </source>
</evidence>
<dbReference type="AlphaFoldDB" id="A0A1X0QHG3"/>
<evidence type="ECO:0000256" key="2">
    <source>
        <dbReference type="RuleBase" id="RU362092"/>
    </source>
</evidence>
<dbReference type="InterPro" id="IPR013497">
    <property type="entry name" value="Topo_IA_cen"/>
</dbReference>
<reference evidence="5 6" key="1">
    <citation type="journal article" date="2017" name="Environ. Microbiol.">
        <title>Decay of the glycolytic pathway and adaptation to intranuclear parasitism within Enterocytozoonidae microsporidia.</title>
        <authorList>
            <person name="Wiredu Boakye D."/>
            <person name="Jaroenlak P."/>
            <person name="Prachumwat A."/>
            <person name="Williams T.A."/>
            <person name="Bateman K.S."/>
            <person name="Itsathitphaisarn O."/>
            <person name="Sritunyalucksana K."/>
            <person name="Paszkiewicz K.H."/>
            <person name="Moore K.A."/>
            <person name="Stentiford G.D."/>
            <person name="Williams B.A."/>
        </authorList>
    </citation>
    <scope>NUCLEOTIDE SEQUENCE [LARGE SCALE GENOMIC DNA]</scope>
    <source>
        <strain evidence="6">canceri</strain>
    </source>
</reference>